<evidence type="ECO:0000313" key="1">
    <source>
        <dbReference type="Proteomes" id="UP000095287"/>
    </source>
</evidence>
<reference evidence="2" key="1">
    <citation type="submission" date="2016-11" db="UniProtKB">
        <authorList>
            <consortium name="WormBaseParasite"/>
        </authorList>
    </citation>
    <scope>IDENTIFICATION</scope>
</reference>
<evidence type="ECO:0000313" key="2">
    <source>
        <dbReference type="WBParaSite" id="L893_g33003.t1"/>
    </source>
</evidence>
<protein>
    <submittedName>
        <fullName evidence="2">NDC10_II domain-containing protein</fullName>
    </submittedName>
</protein>
<sequence>MDFPHSQDPLETSDTVLGMAQSPRIAKHSNRSGDASRLAAHFPLSSTVTPHQPNKDRSEAWIPSARGSRKAKTKVQLRELITVFPSRIPRRSGFNGGMVPQRYEARKDKTIPVYPEDKKNHYFLESMHLLYSNMDGLLQPNIPSIYAIKGLAAKGHDGQGEVLPRMHQKWSCSEQRLWEGHEEITTVNVNLARQTCNLFNLVKSLATKVHSSEKIENMDVPEMATLFPIHEGCAVLDLVLEVLGVLELVKFLSSYQDHDYLTFCFVVLATLDPDQHGTAWDAMIYASFPPIFSAIPRGHFGRSLCKGPLNQDLYPYAYNLVSRAELPQSPEDISEGPFCNYGLAMKDPR</sequence>
<proteinExistence type="predicted"/>
<name>A0A1I8A5A9_9BILA</name>
<organism evidence="1 2">
    <name type="scientific">Steinernema glaseri</name>
    <dbReference type="NCBI Taxonomy" id="37863"/>
    <lineage>
        <taxon>Eukaryota</taxon>
        <taxon>Metazoa</taxon>
        <taxon>Ecdysozoa</taxon>
        <taxon>Nematoda</taxon>
        <taxon>Chromadorea</taxon>
        <taxon>Rhabditida</taxon>
        <taxon>Tylenchina</taxon>
        <taxon>Panagrolaimomorpha</taxon>
        <taxon>Strongyloidoidea</taxon>
        <taxon>Steinernematidae</taxon>
        <taxon>Steinernema</taxon>
    </lineage>
</organism>
<dbReference type="WBParaSite" id="L893_g33003.t1">
    <property type="protein sequence ID" value="L893_g33003.t1"/>
    <property type="gene ID" value="L893_g33003"/>
</dbReference>
<keyword evidence="1" id="KW-1185">Reference proteome</keyword>
<dbReference type="AlphaFoldDB" id="A0A1I8A5A9"/>
<dbReference type="Proteomes" id="UP000095287">
    <property type="component" value="Unplaced"/>
</dbReference>
<accession>A0A1I8A5A9</accession>